<protein>
    <submittedName>
        <fullName evidence="3">Uncharacterized protein</fullName>
    </submittedName>
</protein>
<gene>
    <name evidence="3" type="ORF">E2562_015316</name>
</gene>
<evidence type="ECO:0000313" key="3">
    <source>
        <dbReference type="EMBL" id="KAF0912644.1"/>
    </source>
</evidence>
<sequence length="353" mass="38616">MWPDGGLRGNGEMELGEALGEEGEMQGLGVGRRPGTGLRSGCEMEAGCDLRGDAEIRGLGAWMRPGTRLHGDDLRGCGEMEPDGGMRGEARKLGLGARKRPGGRLRGRKGEVRRFALGMRPGTSKHRGVWWKPGCDHPLQEGVDIVLDTEDPYGDELVFIPDSDEDADDVAFFSDSEYVPESEEQQIGEKLIEEKSQKTASAKGSVAAKEHVGKANAWAAELVKQVKKDMEAQTVKKRTWENRANDAEKKVQDLTAKIDAVISGHLNGYVKPAINTSLQKTAEKSEQAKQWADPHVETAKLKWVPVEESVGDDKGDADTTSHFVEDMGNDQYVGVDIRGYSQEEDDNLNEAVN</sequence>
<name>A0A6G1DKJ7_9ORYZ</name>
<organism evidence="3 4">
    <name type="scientific">Oryza meyeriana var. granulata</name>
    <dbReference type="NCBI Taxonomy" id="110450"/>
    <lineage>
        <taxon>Eukaryota</taxon>
        <taxon>Viridiplantae</taxon>
        <taxon>Streptophyta</taxon>
        <taxon>Embryophyta</taxon>
        <taxon>Tracheophyta</taxon>
        <taxon>Spermatophyta</taxon>
        <taxon>Magnoliopsida</taxon>
        <taxon>Liliopsida</taxon>
        <taxon>Poales</taxon>
        <taxon>Poaceae</taxon>
        <taxon>BOP clade</taxon>
        <taxon>Oryzoideae</taxon>
        <taxon>Oryzeae</taxon>
        <taxon>Oryzinae</taxon>
        <taxon>Oryza</taxon>
        <taxon>Oryza meyeriana</taxon>
    </lineage>
</organism>
<evidence type="ECO:0000256" key="1">
    <source>
        <dbReference type="SAM" id="Coils"/>
    </source>
</evidence>
<dbReference type="AlphaFoldDB" id="A0A6G1DKJ7"/>
<keyword evidence="1" id="KW-0175">Coiled coil</keyword>
<feature type="compositionally biased region" description="Basic and acidic residues" evidence="2">
    <location>
        <begin position="311"/>
        <end position="325"/>
    </location>
</feature>
<feature type="coiled-coil region" evidence="1">
    <location>
        <begin position="230"/>
        <end position="257"/>
    </location>
</feature>
<comment type="caution">
    <text evidence="3">The sequence shown here is derived from an EMBL/GenBank/DDBJ whole genome shotgun (WGS) entry which is preliminary data.</text>
</comment>
<accession>A0A6G1DKJ7</accession>
<evidence type="ECO:0000256" key="2">
    <source>
        <dbReference type="SAM" id="MobiDB-lite"/>
    </source>
</evidence>
<reference evidence="3 4" key="1">
    <citation type="submission" date="2019-11" db="EMBL/GenBank/DDBJ databases">
        <title>Whole genome sequence of Oryza granulata.</title>
        <authorList>
            <person name="Li W."/>
        </authorList>
    </citation>
    <scope>NUCLEOTIDE SEQUENCE [LARGE SCALE GENOMIC DNA]</scope>
    <source>
        <strain evidence="4">cv. Menghai</strain>
        <tissue evidence="3">Leaf</tissue>
    </source>
</reference>
<keyword evidence="4" id="KW-1185">Reference proteome</keyword>
<evidence type="ECO:0000313" key="4">
    <source>
        <dbReference type="Proteomes" id="UP000479710"/>
    </source>
</evidence>
<feature type="region of interest" description="Disordered" evidence="2">
    <location>
        <begin position="307"/>
        <end position="328"/>
    </location>
</feature>
<dbReference type="EMBL" id="SPHZ02000006">
    <property type="protein sequence ID" value="KAF0912644.1"/>
    <property type="molecule type" value="Genomic_DNA"/>
</dbReference>
<proteinExistence type="predicted"/>
<dbReference type="Proteomes" id="UP000479710">
    <property type="component" value="Unassembled WGS sequence"/>
</dbReference>